<organism evidence="2 3">
    <name type="scientific">Collybiopsis luxurians FD-317 M1</name>
    <dbReference type="NCBI Taxonomy" id="944289"/>
    <lineage>
        <taxon>Eukaryota</taxon>
        <taxon>Fungi</taxon>
        <taxon>Dikarya</taxon>
        <taxon>Basidiomycota</taxon>
        <taxon>Agaricomycotina</taxon>
        <taxon>Agaricomycetes</taxon>
        <taxon>Agaricomycetidae</taxon>
        <taxon>Agaricales</taxon>
        <taxon>Marasmiineae</taxon>
        <taxon>Omphalotaceae</taxon>
        <taxon>Collybiopsis</taxon>
        <taxon>Collybiopsis luxurians</taxon>
    </lineage>
</organism>
<feature type="compositionally biased region" description="Polar residues" evidence="1">
    <location>
        <begin position="1"/>
        <end position="11"/>
    </location>
</feature>
<evidence type="ECO:0000256" key="1">
    <source>
        <dbReference type="SAM" id="MobiDB-lite"/>
    </source>
</evidence>
<sequence length="701" mass="75246">MSSHKPSTSASHLMRRSEPELNPNQNLTLASGDLPTPTFLSLPAPTIPPAASATAPASPAPPFTPTNPINLTFSGLASYEASRPASPGIVINSVNSDRRNNLNDPSNSEPVVTYHSNFLGLFAGDGETPIAAAVPPRWTDLVPPMDMDVDLDGEGEGEGEDMRMRVDSDRSVGLGLGVGAGMNVDGEGETGADLEWSDTRRRRDKLRILIMIEEVVEEEEGEGNMGGSGAVGGGGVAATGAAAKSSSRLIDSMFLPASMMPPPRPGFGTRRELPLPQSLLAQDGQAEQPELRGFEPVDPLRRDGTGTGGGLGSEYVHAAADVGGNGDAGGSKNAHEPLSESFSGPFGFHNSQQRQPQQSNYIIPEEPQPRPRSSSSHHSPHASAVHAHPLVPTSTPTPTPTSPSRSTPPPPLSALAYSLSSLPLRGFQPLPSPQRTHRTHSDRITEEDSRDLVLEMQSLGEASFRAVDIVEEGRSESFVVLGDLFEDLLLPLPVPTTTTTAVKAKEQSSRVIPPPPGPPPSLPLPDPPRLTREVRQPQPQQPRPRPEPATMFPPSTRTYDRPPNPLPNSPEPIIIIPHVPLPQSQSQFQSRLRPYSTTETSISDQHIIEQNISSIKEISQLIEGVRKFVSDLQREGQRALLQPHRQRHREECSAFAGGVQGYPGVAREDKEDPVEVREPVDVVAEVSKKTGGYDEMDCGTF</sequence>
<feature type="compositionally biased region" description="Pro residues" evidence="1">
    <location>
        <begin position="512"/>
        <end position="528"/>
    </location>
</feature>
<feature type="compositionally biased region" description="Pro residues" evidence="1">
    <location>
        <begin position="395"/>
        <end position="412"/>
    </location>
</feature>
<dbReference type="AlphaFoldDB" id="A0A0D0CX41"/>
<dbReference type="HOGENOM" id="CLU_013986_0_0_1"/>
<reference evidence="2 3" key="1">
    <citation type="submission" date="2014-04" db="EMBL/GenBank/DDBJ databases">
        <title>Evolutionary Origins and Diversification of the Mycorrhizal Mutualists.</title>
        <authorList>
            <consortium name="DOE Joint Genome Institute"/>
            <consortium name="Mycorrhizal Genomics Consortium"/>
            <person name="Kohler A."/>
            <person name="Kuo A."/>
            <person name="Nagy L.G."/>
            <person name="Floudas D."/>
            <person name="Copeland A."/>
            <person name="Barry K.W."/>
            <person name="Cichocki N."/>
            <person name="Veneault-Fourrey C."/>
            <person name="LaButti K."/>
            <person name="Lindquist E.A."/>
            <person name="Lipzen A."/>
            <person name="Lundell T."/>
            <person name="Morin E."/>
            <person name="Murat C."/>
            <person name="Riley R."/>
            <person name="Ohm R."/>
            <person name="Sun H."/>
            <person name="Tunlid A."/>
            <person name="Henrissat B."/>
            <person name="Grigoriev I.V."/>
            <person name="Hibbett D.S."/>
            <person name="Martin F."/>
        </authorList>
    </citation>
    <scope>NUCLEOTIDE SEQUENCE [LARGE SCALE GENOMIC DNA]</scope>
    <source>
        <strain evidence="2 3">FD-317 M1</strain>
    </source>
</reference>
<evidence type="ECO:0000313" key="3">
    <source>
        <dbReference type="Proteomes" id="UP000053593"/>
    </source>
</evidence>
<accession>A0A0D0CX41</accession>
<feature type="region of interest" description="Disordered" evidence="1">
    <location>
        <begin position="1"/>
        <end position="63"/>
    </location>
</feature>
<gene>
    <name evidence="2" type="ORF">GYMLUDRAFT_243931</name>
</gene>
<feature type="compositionally biased region" description="Low complexity" evidence="1">
    <location>
        <begin position="371"/>
        <end position="394"/>
    </location>
</feature>
<dbReference type="EMBL" id="KN834773">
    <property type="protein sequence ID" value="KIK60753.1"/>
    <property type="molecule type" value="Genomic_DNA"/>
</dbReference>
<feature type="region of interest" description="Disordered" evidence="1">
    <location>
        <begin position="500"/>
        <end position="570"/>
    </location>
</feature>
<feature type="region of interest" description="Disordered" evidence="1">
    <location>
        <begin position="283"/>
        <end position="448"/>
    </location>
</feature>
<name>A0A0D0CX41_9AGAR</name>
<feature type="compositionally biased region" description="Low complexity" evidence="1">
    <location>
        <begin position="413"/>
        <end position="424"/>
    </location>
</feature>
<feature type="compositionally biased region" description="Basic and acidic residues" evidence="1">
    <location>
        <begin position="289"/>
        <end position="304"/>
    </location>
</feature>
<protein>
    <submittedName>
        <fullName evidence="2">Uncharacterized protein</fullName>
    </submittedName>
</protein>
<dbReference type="Proteomes" id="UP000053593">
    <property type="component" value="Unassembled WGS sequence"/>
</dbReference>
<feature type="compositionally biased region" description="Polar residues" evidence="1">
    <location>
        <begin position="349"/>
        <end position="361"/>
    </location>
</feature>
<keyword evidence="3" id="KW-1185">Reference proteome</keyword>
<feature type="compositionally biased region" description="Basic and acidic residues" evidence="1">
    <location>
        <begin position="439"/>
        <end position="448"/>
    </location>
</feature>
<proteinExistence type="predicted"/>
<evidence type="ECO:0000313" key="2">
    <source>
        <dbReference type="EMBL" id="KIK60753.1"/>
    </source>
</evidence>